<dbReference type="Proteomes" id="UP000270224">
    <property type="component" value="Unassembled WGS sequence"/>
</dbReference>
<reference evidence="2" key="1">
    <citation type="submission" date="2018-11" db="EMBL/GenBank/DDBJ databases">
        <title>Proposal to divide the Flavobacteriaceae and reorganize its genera based on Amino Acid Identity values calculated from whole genome sequences.</title>
        <authorList>
            <person name="Nicholson A.C."/>
            <person name="Gulvik C.A."/>
            <person name="Whitney A.M."/>
            <person name="Humrighouse B.W."/>
            <person name="Bell M."/>
            <person name="Holmens B."/>
            <person name="Steigerwalt A."/>
            <person name="Villarma A."/>
            <person name="Sheth M."/>
            <person name="Batra D."/>
            <person name="Pryor J."/>
            <person name="Bernardet J.-F."/>
            <person name="Hugo C."/>
            <person name="Kampfer P."/>
            <person name="Newman J."/>
            <person name="Mcquiston J.R."/>
        </authorList>
    </citation>
    <scope>NUCLEOTIDE SEQUENCE [LARGE SCALE GENOMIC DNA]</scope>
    <source>
        <strain evidence="2">H3056</strain>
    </source>
</reference>
<protein>
    <submittedName>
        <fullName evidence="1">Uncharacterized protein</fullName>
    </submittedName>
</protein>
<dbReference type="EMBL" id="RJUG01000001">
    <property type="protein sequence ID" value="ROI10756.1"/>
    <property type="molecule type" value="Genomic_DNA"/>
</dbReference>
<dbReference type="AlphaFoldDB" id="A0A3N0X038"/>
<evidence type="ECO:0000313" key="1">
    <source>
        <dbReference type="EMBL" id="ROI10756.1"/>
    </source>
</evidence>
<evidence type="ECO:0000313" key="2">
    <source>
        <dbReference type="Proteomes" id="UP000270224"/>
    </source>
</evidence>
<accession>A0A3N0X038</accession>
<organism evidence="1 2">
    <name type="scientific">Kaistella daneshvariae</name>
    <dbReference type="NCBI Taxonomy" id="2487074"/>
    <lineage>
        <taxon>Bacteria</taxon>
        <taxon>Pseudomonadati</taxon>
        <taxon>Bacteroidota</taxon>
        <taxon>Flavobacteriia</taxon>
        <taxon>Flavobacteriales</taxon>
        <taxon>Weeksellaceae</taxon>
        <taxon>Chryseobacterium group</taxon>
        <taxon>Kaistella</taxon>
    </lineage>
</organism>
<name>A0A3N0X038_9FLAO</name>
<dbReference type="Pfam" id="PF19781">
    <property type="entry name" value="DUF6266"/>
    <property type="match status" value="1"/>
</dbReference>
<proteinExistence type="predicted"/>
<dbReference type="InterPro" id="IPR046233">
    <property type="entry name" value="DUF6266"/>
</dbReference>
<comment type="caution">
    <text evidence="1">The sequence shown here is derived from an EMBL/GenBank/DDBJ whole genome shotgun (WGS) entry which is preliminary data.</text>
</comment>
<sequence length="100" mass="10766">MGTIKKGILGGFSGTVGTVVGANWRGMDVIRSRPKSSGSNPTPLQLLQREKFALAIKFQNSLRSMQSRLYGENAGVKSRVNLAAAYLLREVVAEENGQVS</sequence>
<gene>
    <name evidence="1" type="ORF">EGI11_02365</name>
</gene>